<evidence type="ECO:0000256" key="2">
    <source>
        <dbReference type="SAM" id="MobiDB-lite"/>
    </source>
</evidence>
<keyword evidence="4" id="KW-1185">Reference proteome</keyword>
<gene>
    <name evidence="3" type="ORF">FYJ45_02010</name>
</gene>
<reference evidence="3 4" key="1">
    <citation type="submission" date="2019-08" db="EMBL/GenBank/DDBJ databases">
        <title>In-depth cultivation of the pig gut microbiome towards novel bacterial diversity and tailored functional studies.</title>
        <authorList>
            <person name="Wylensek D."/>
            <person name="Hitch T.C.A."/>
            <person name="Clavel T."/>
        </authorList>
    </citation>
    <scope>NUCLEOTIDE SEQUENCE [LARGE SCALE GENOMIC DNA]</scope>
    <source>
        <strain evidence="3 4">WCA-389-WT-23B</strain>
    </source>
</reference>
<feature type="region of interest" description="Disordered" evidence="2">
    <location>
        <begin position="1"/>
        <end position="33"/>
    </location>
</feature>
<evidence type="ECO:0000313" key="4">
    <source>
        <dbReference type="Proteomes" id="UP000436047"/>
    </source>
</evidence>
<evidence type="ECO:0000256" key="1">
    <source>
        <dbReference type="SAM" id="Coils"/>
    </source>
</evidence>
<sequence>MKKFNRHQEQSDGAVGSILQMQKDMERGSPQKEERLRIKKWLKEVRFKKTILGGVNEADVWKKIAELNELYEAELAAERIRYDVLLKEYADYEAKRLEKVICEKSKNITEMEKAGDETKY</sequence>
<proteinExistence type="predicted"/>
<evidence type="ECO:0000313" key="3">
    <source>
        <dbReference type="EMBL" id="MSS87166.1"/>
    </source>
</evidence>
<dbReference type="RefSeq" id="WP_154463217.1">
    <property type="nucleotide sequence ID" value="NZ_JAXDZL010000221.1"/>
</dbReference>
<feature type="coiled-coil region" evidence="1">
    <location>
        <begin position="68"/>
        <end position="95"/>
    </location>
</feature>
<dbReference type="Proteomes" id="UP000436047">
    <property type="component" value="Unassembled WGS sequence"/>
</dbReference>
<feature type="compositionally biased region" description="Basic and acidic residues" evidence="2">
    <location>
        <begin position="23"/>
        <end position="33"/>
    </location>
</feature>
<organism evidence="3 4">
    <name type="scientific">Eisenbergiella porci</name>
    <dbReference type="NCBI Taxonomy" id="2652274"/>
    <lineage>
        <taxon>Bacteria</taxon>
        <taxon>Bacillati</taxon>
        <taxon>Bacillota</taxon>
        <taxon>Clostridia</taxon>
        <taxon>Lachnospirales</taxon>
        <taxon>Lachnospiraceae</taxon>
        <taxon>Eisenbergiella</taxon>
    </lineage>
</organism>
<dbReference type="GeneID" id="86051861"/>
<feature type="compositionally biased region" description="Basic and acidic residues" evidence="2">
    <location>
        <begin position="1"/>
        <end position="10"/>
    </location>
</feature>
<comment type="caution">
    <text evidence="3">The sequence shown here is derived from an EMBL/GenBank/DDBJ whole genome shotgun (WGS) entry which is preliminary data.</text>
</comment>
<dbReference type="AlphaFoldDB" id="A0A6N7VVV7"/>
<accession>A0A6N7VVV7</accession>
<keyword evidence="1" id="KW-0175">Coiled coil</keyword>
<name>A0A6N7VVV7_9FIRM</name>
<protein>
    <submittedName>
        <fullName evidence="3">Uncharacterized protein</fullName>
    </submittedName>
</protein>
<dbReference type="EMBL" id="VUMI01000002">
    <property type="protein sequence ID" value="MSS87166.1"/>
    <property type="molecule type" value="Genomic_DNA"/>
</dbReference>